<accession>A0A7G9ZBL0</accession>
<proteinExistence type="predicted"/>
<feature type="transmembrane region" description="Helical" evidence="1">
    <location>
        <begin position="266"/>
        <end position="282"/>
    </location>
</feature>
<feature type="transmembrane region" description="Helical" evidence="1">
    <location>
        <begin position="288"/>
        <end position="312"/>
    </location>
</feature>
<dbReference type="AlphaFoldDB" id="A0A7G9ZBL0"/>
<organism evidence="3">
    <name type="scientific">Candidatus Methanophaga sp. ANME-1 ERB7</name>
    <dbReference type="NCBI Taxonomy" id="2759913"/>
    <lineage>
        <taxon>Archaea</taxon>
        <taxon>Methanobacteriati</taxon>
        <taxon>Methanobacteriota</taxon>
        <taxon>Stenosarchaea group</taxon>
        <taxon>Methanomicrobia</taxon>
        <taxon>Candidatus Methanophagales</taxon>
        <taxon>Candidatus Methanophagaceae</taxon>
        <taxon>Candidatus Methanophaga</taxon>
    </lineage>
</organism>
<dbReference type="SUPFAM" id="SSF81324">
    <property type="entry name" value="Voltage-gated potassium channels"/>
    <property type="match status" value="1"/>
</dbReference>
<sequence>MCEYKFRNGDICQEEALQNSKYCTLHIDIPEDKKSEEFKRITELKEEKVKEKISKEDFNFEGAKLLVVDFNGLSVKGDVNFINAVIACVSFAEAKIGVCALFEGAEIDWAWFWGVKISGTVRFIGAKIGHVYFNYATIGGNARFEEAEIRGMVGFERAEIKKKLIFKNTKFRIPMAQEEACRKAKIICENLGNRADVDYYFYREMEARRKQKNPIIRFLELPVQYIFGYGVHPWRVIATWLLTVFSLAFVYWLGNGVEAADSLVEYIYFSVVTAATPGYGGYHPNPGFYQGLASFEAIFGTFMWAAFIATFARKYMR</sequence>
<keyword evidence="1" id="KW-1133">Transmembrane helix</keyword>
<keyword evidence="1" id="KW-0472">Membrane</keyword>
<gene>
    <name evidence="3" type="ORF">LLBILDAL_00003</name>
</gene>
<dbReference type="EMBL" id="MT631697">
    <property type="protein sequence ID" value="QNO57644.1"/>
    <property type="molecule type" value="Genomic_DNA"/>
</dbReference>
<keyword evidence="1" id="KW-0812">Transmembrane</keyword>
<dbReference type="InterPro" id="IPR013099">
    <property type="entry name" value="K_chnl_dom"/>
</dbReference>
<feature type="domain" description="Potassium channel" evidence="2">
    <location>
        <begin position="240"/>
        <end position="315"/>
    </location>
</feature>
<evidence type="ECO:0000313" key="3">
    <source>
        <dbReference type="EMBL" id="QNO57644.1"/>
    </source>
</evidence>
<reference evidence="3" key="1">
    <citation type="submission" date="2020-06" db="EMBL/GenBank/DDBJ databases">
        <title>Unique genomic features of the anaerobic methanotrophic archaea.</title>
        <authorList>
            <person name="Chadwick G.L."/>
            <person name="Skennerton C.T."/>
            <person name="Laso-Perez R."/>
            <person name="Leu A.O."/>
            <person name="Speth D.R."/>
            <person name="Yu H."/>
            <person name="Morgan-Lang C."/>
            <person name="Hatzenpichler R."/>
            <person name="Goudeau D."/>
            <person name="Malmstrom R."/>
            <person name="Brazelton W.J."/>
            <person name="Woyke T."/>
            <person name="Hallam S.J."/>
            <person name="Tyson G.W."/>
            <person name="Wegener G."/>
            <person name="Boetius A."/>
            <person name="Orphan V."/>
        </authorList>
    </citation>
    <scope>NUCLEOTIDE SEQUENCE</scope>
</reference>
<protein>
    <recommendedName>
        <fullName evidence="2">Potassium channel domain-containing protein</fullName>
    </recommendedName>
</protein>
<dbReference type="Pfam" id="PF07885">
    <property type="entry name" value="Ion_trans_2"/>
    <property type="match status" value="1"/>
</dbReference>
<dbReference type="Gene3D" id="1.10.287.70">
    <property type="match status" value="1"/>
</dbReference>
<dbReference type="SUPFAM" id="SSF141571">
    <property type="entry name" value="Pentapeptide repeat-like"/>
    <property type="match status" value="1"/>
</dbReference>
<name>A0A7G9ZBL0_9EURY</name>
<evidence type="ECO:0000256" key="1">
    <source>
        <dbReference type="SAM" id="Phobius"/>
    </source>
</evidence>
<feature type="transmembrane region" description="Helical" evidence="1">
    <location>
        <begin position="237"/>
        <end position="254"/>
    </location>
</feature>
<dbReference type="Gene3D" id="2.160.20.80">
    <property type="entry name" value="E3 ubiquitin-protein ligase SopA"/>
    <property type="match status" value="1"/>
</dbReference>
<evidence type="ECO:0000259" key="2">
    <source>
        <dbReference type="Pfam" id="PF07885"/>
    </source>
</evidence>